<feature type="disulfide bond" evidence="7">
    <location>
        <begin position="111"/>
        <end position="126"/>
    </location>
</feature>
<organism evidence="8 9">
    <name type="scientific">Rotaria socialis</name>
    <dbReference type="NCBI Taxonomy" id="392032"/>
    <lineage>
        <taxon>Eukaryota</taxon>
        <taxon>Metazoa</taxon>
        <taxon>Spiralia</taxon>
        <taxon>Gnathifera</taxon>
        <taxon>Rotifera</taxon>
        <taxon>Eurotatoria</taxon>
        <taxon>Bdelloidea</taxon>
        <taxon>Philodinida</taxon>
        <taxon>Philodinidae</taxon>
        <taxon>Rotaria</taxon>
    </lineage>
</organism>
<name>A0A821EQF2_9BILA</name>
<evidence type="ECO:0000256" key="6">
    <source>
        <dbReference type="ARBA" id="ARBA00023157"/>
    </source>
</evidence>
<reference evidence="8" key="1">
    <citation type="submission" date="2021-02" db="EMBL/GenBank/DDBJ databases">
        <authorList>
            <person name="Nowell W R."/>
        </authorList>
    </citation>
    <scope>NUCLEOTIDE SEQUENCE</scope>
</reference>
<dbReference type="Proteomes" id="UP000663873">
    <property type="component" value="Unassembled WGS sequence"/>
</dbReference>
<keyword evidence="4" id="KW-1133">Transmembrane helix</keyword>
<keyword evidence="2" id="KW-0812">Transmembrane</keyword>
<keyword evidence="6 7" id="KW-1015">Disulfide bond</keyword>
<dbReference type="GO" id="GO:0016192">
    <property type="term" value="P:vesicle-mediated transport"/>
    <property type="evidence" value="ECO:0007669"/>
    <property type="project" value="UniProtKB-ARBA"/>
</dbReference>
<evidence type="ECO:0000313" key="8">
    <source>
        <dbReference type="EMBL" id="CAF4638570.1"/>
    </source>
</evidence>
<evidence type="ECO:0000256" key="4">
    <source>
        <dbReference type="ARBA" id="ARBA00022989"/>
    </source>
</evidence>
<keyword evidence="9" id="KW-1185">Reference proteome</keyword>
<dbReference type="InterPro" id="IPR050685">
    <property type="entry name" value="LDLR"/>
</dbReference>
<dbReference type="SUPFAM" id="SSF57424">
    <property type="entry name" value="LDL receptor-like module"/>
    <property type="match status" value="1"/>
</dbReference>
<comment type="caution">
    <text evidence="8">The sequence shown here is derived from an EMBL/GenBank/DDBJ whole genome shotgun (WGS) entry which is preliminary data.</text>
</comment>
<comment type="caution">
    <text evidence="7">Lacks conserved residue(s) required for the propagation of feature annotation.</text>
</comment>
<evidence type="ECO:0000256" key="7">
    <source>
        <dbReference type="PROSITE-ProRule" id="PRU00124"/>
    </source>
</evidence>
<comment type="subcellular location">
    <subcellularLocation>
        <location evidence="1">Membrane</location>
        <topology evidence="1">Single-pass membrane protein</topology>
    </subcellularLocation>
</comment>
<evidence type="ECO:0000256" key="1">
    <source>
        <dbReference type="ARBA" id="ARBA00004167"/>
    </source>
</evidence>
<gene>
    <name evidence="8" type="ORF">UJA718_LOCUS32989</name>
</gene>
<evidence type="ECO:0000256" key="2">
    <source>
        <dbReference type="ARBA" id="ARBA00022692"/>
    </source>
</evidence>
<dbReference type="InterPro" id="IPR002172">
    <property type="entry name" value="LDrepeatLR_classA_rpt"/>
</dbReference>
<evidence type="ECO:0000256" key="3">
    <source>
        <dbReference type="ARBA" id="ARBA00022737"/>
    </source>
</evidence>
<protein>
    <submittedName>
        <fullName evidence="8">Uncharacterized protein</fullName>
    </submittedName>
</protein>
<dbReference type="EMBL" id="CAJOBP010028716">
    <property type="protein sequence ID" value="CAF4638570.1"/>
    <property type="molecule type" value="Genomic_DNA"/>
</dbReference>
<accession>A0A821EQF2</accession>
<dbReference type="PROSITE" id="PS50068">
    <property type="entry name" value="LDLRA_2"/>
    <property type="match status" value="1"/>
</dbReference>
<evidence type="ECO:0000256" key="5">
    <source>
        <dbReference type="ARBA" id="ARBA00023136"/>
    </source>
</evidence>
<evidence type="ECO:0000313" key="9">
    <source>
        <dbReference type="Proteomes" id="UP000663873"/>
    </source>
</evidence>
<feature type="non-terminal residue" evidence="8">
    <location>
        <position position="478"/>
    </location>
</feature>
<dbReference type="GO" id="GO:0005886">
    <property type="term" value="C:plasma membrane"/>
    <property type="evidence" value="ECO:0007669"/>
    <property type="project" value="TreeGrafter"/>
</dbReference>
<dbReference type="AlphaFoldDB" id="A0A821EQF2"/>
<feature type="non-terminal residue" evidence="8">
    <location>
        <position position="1"/>
    </location>
</feature>
<dbReference type="InterPro" id="IPR036055">
    <property type="entry name" value="LDL_receptor-like_sf"/>
</dbReference>
<sequence length="478" mass="54808">INGQNHSDETDCEDWQCNNIYTRCDGFWSCPHGEDEENCTRSICPKDLLPCISLNRSVLICLPANQVGDGIIDCLGASDEIEYCRESNEHYRIRGFYCSNDRICVQHGELCNGNQDCLLGDDENVCAHRSQLCEKSNFHNLTDAEYVFCQIGSIMKPSFSLETASIYPPLPIVQINPVNNQLNEQYIYSSPGKFSQPNICNYGLQVYHWLGLDNISIVSFCPPNYYGDRCQFQNQRVSVTLRLGLVERQLPYTIVISLFEDENDRQEIYSYHQLTYLPKDGCGRSLSMYLLYSARPKNNSKNCSIHIDAFDKNSLTYIASWHLKVPFLFLPVNRLAVFLTLPISRTLHHSHCPLECYKGACVKYLNEEHFFVCVIPVGLVRNAIFRSIARTVRQTRSVLVPFKIDPSVFVHSSESTNISTTIGPAQRCVPYQELFSHELLTLPRIHRLNNYHVPCQNNVESQCFMDELYMCLCTVEHH</sequence>
<proteinExistence type="predicted"/>
<keyword evidence="5" id="KW-0472">Membrane</keyword>
<keyword evidence="3" id="KW-0677">Repeat</keyword>
<dbReference type="PRINTS" id="PR00261">
    <property type="entry name" value="LDLRECEPTOR"/>
</dbReference>
<dbReference type="SMART" id="SM00192">
    <property type="entry name" value="LDLa"/>
    <property type="match status" value="3"/>
</dbReference>
<dbReference type="PANTHER" id="PTHR24270">
    <property type="entry name" value="LOW-DENSITY LIPOPROTEIN RECEPTOR-RELATED"/>
    <property type="match status" value="1"/>
</dbReference>